<name>A0A937X498_9BACT</name>
<evidence type="ECO:0000313" key="3">
    <source>
        <dbReference type="Proteomes" id="UP000703893"/>
    </source>
</evidence>
<comment type="caution">
    <text evidence="2">The sequence shown here is derived from an EMBL/GenBank/DDBJ whole genome shotgun (WGS) entry which is preliminary data.</text>
</comment>
<feature type="region of interest" description="Disordered" evidence="1">
    <location>
        <begin position="1"/>
        <end position="25"/>
    </location>
</feature>
<protein>
    <submittedName>
        <fullName evidence="2">Uncharacterized protein</fullName>
    </submittedName>
</protein>
<accession>A0A937X498</accession>
<reference evidence="2 3" key="1">
    <citation type="submission" date="2019-03" db="EMBL/GenBank/DDBJ databases">
        <title>Lake Tanganyika Metagenome-Assembled Genomes (MAGs).</title>
        <authorList>
            <person name="Tran P."/>
        </authorList>
    </citation>
    <scope>NUCLEOTIDE SEQUENCE [LARGE SCALE GENOMIC DNA]</scope>
    <source>
        <strain evidence="2">K_DeepCast_65m_m2_236</strain>
    </source>
</reference>
<proteinExistence type="predicted"/>
<dbReference type="AlphaFoldDB" id="A0A937X498"/>
<evidence type="ECO:0000256" key="1">
    <source>
        <dbReference type="SAM" id="MobiDB-lite"/>
    </source>
</evidence>
<dbReference type="EMBL" id="VGJX01000237">
    <property type="protein sequence ID" value="MBM3274507.1"/>
    <property type="molecule type" value="Genomic_DNA"/>
</dbReference>
<dbReference type="Proteomes" id="UP000703893">
    <property type="component" value="Unassembled WGS sequence"/>
</dbReference>
<evidence type="ECO:0000313" key="2">
    <source>
        <dbReference type="EMBL" id="MBM3274507.1"/>
    </source>
</evidence>
<organism evidence="2 3">
    <name type="scientific">Candidatus Tanganyikabacteria bacterium</name>
    <dbReference type="NCBI Taxonomy" id="2961651"/>
    <lineage>
        <taxon>Bacteria</taxon>
        <taxon>Bacillati</taxon>
        <taxon>Candidatus Sericytochromatia</taxon>
        <taxon>Candidatus Tanganyikabacteria</taxon>
    </lineage>
</organism>
<gene>
    <name evidence="2" type="ORF">FJZ00_05110</name>
</gene>
<sequence length="463" mass="50588">MAAINRIQIGLPKPGVKPEGPPQPALTREQVAQLTAKPDEFSISDAFDERRTAFDRKVTDARDRLATEPFVPATPRPLKPLASPGFWQNVWEKVKKAGAWCLEQLGRFVNWYRQGVQWLLYGISFQDFKTRKVYDEPGDSNHIYWNELQQSKKDVEAHKPAETAAFGNLSSADQDRYARLVALTEPTPGNKVGNPAARRALQKMLLDGRLTAGAAYNGASGSLLSALSGIAAADKPLASGIDRSKLVCETLLEAENPTRINQQARGTCAATTAIIVLAKKNPFGFVNVVGDLASPAGKAKLPGGAEIERKADWANNDDGDRSIPQRLFAPAIMELGGPFWGLPTYDNSSDSHKVGPVPVGGGMFSGGSAYVNTQLQGVKYDSNTFFHWNRDAEWQEIKDALASGKTLIPVGVMWAEDGIQGGHELHIEKIEAGKVYYHNPWGLRETMEEGEFKAHITSAEIPR</sequence>